<dbReference type="EMBL" id="CP106856">
    <property type="protein sequence ID" value="UYB36774.1"/>
    <property type="molecule type" value="Genomic_DNA"/>
</dbReference>
<dbReference type="Proteomes" id="UP001063368">
    <property type="component" value="Chromosome"/>
</dbReference>
<evidence type="ECO:0000313" key="4">
    <source>
        <dbReference type="EMBL" id="UYB36774.1"/>
    </source>
</evidence>
<keyword evidence="2" id="KW-0732">Signal</keyword>
<proteinExistence type="predicted"/>
<keyword evidence="5" id="KW-1185">Reference proteome</keyword>
<dbReference type="RefSeq" id="WP_263128361.1">
    <property type="nucleotide sequence ID" value="NZ_CP106856.1"/>
</dbReference>
<gene>
    <name evidence="4" type="ORF">N9A08_03615</name>
</gene>
<feature type="domain" description="Excalibur calcium-binding" evidence="3">
    <location>
        <begin position="29"/>
        <end position="65"/>
    </location>
</feature>
<feature type="compositionally biased region" description="Polar residues" evidence="1">
    <location>
        <begin position="81"/>
        <end position="90"/>
    </location>
</feature>
<reference evidence="4" key="1">
    <citation type="submission" date="2022-09" db="EMBL/GenBank/DDBJ databases">
        <authorList>
            <person name="Li D."/>
            <person name="Cheng J."/>
            <person name="Li Y."/>
        </authorList>
    </citation>
    <scope>NUCLEOTIDE SEQUENCE</scope>
    <source>
        <strain evidence="4">DL</strain>
    </source>
</reference>
<sequence length="136" mass="13321">MKKTLAGLTLAAAFGFTALAASPAAAAPPYANCDAANAEGAFSIKVGEPGYEPRLDRDGDGVACEGTLPNGTNDVIADPHATTNGNQVIQTPRGGANTGVAIDKGTDATGMLLAAGGIAAVAGVAFGVRRKSGNHA</sequence>
<dbReference type="InterPro" id="IPR008613">
    <property type="entry name" value="Excalibur_Ca-bd_domain"/>
</dbReference>
<organism evidence="4 5">
    <name type="scientific">Arthrobacter koreensis</name>
    <dbReference type="NCBI Taxonomy" id="199136"/>
    <lineage>
        <taxon>Bacteria</taxon>
        <taxon>Bacillati</taxon>
        <taxon>Actinomycetota</taxon>
        <taxon>Actinomycetes</taxon>
        <taxon>Micrococcales</taxon>
        <taxon>Micrococcaceae</taxon>
        <taxon>Arthrobacter</taxon>
    </lineage>
</organism>
<feature type="signal peptide" evidence="2">
    <location>
        <begin position="1"/>
        <end position="26"/>
    </location>
</feature>
<feature type="chain" id="PRO_5046172415" evidence="2">
    <location>
        <begin position="27"/>
        <end position="136"/>
    </location>
</feature>
<name>A0ABY6FV05_9MICC</name>
<feature type="region of interest" description="Disordered" evidence="1">
    <location>
        <begin position="64"/>
        <end position="97"/>
    </location>
</feature>
<dbReference type="SMART" id="SM00894">
    <property type="entry name" value="Excalibur"/>
    <property type="match status" value="1"/>
</dbReference>
<evidence type="ECO:0000256" key="2">
    <source>
        <dbReference type="SAM" id="SignalP"/>
    </source>
</evidence>
<evidence type="ECO:0000256" key="1">
    <source>
        <dbReference type="SAM" id="MobiDB-lite"/>
    </source>
</evidence>
<dbReference type="Pfam" id="PF05901">
    <property type="entry name" value="Excalibur"/>
    <property type="match status" value="1"/>
</dbReference>
<evidence type="ECO:0000259" key="3">
    <source>
        <dbReference type="SMART" id="SM00894"/>
    </source>
</evidence>
<protein>
    <submittedName>
        <fullName evidence="4">Excalibur calcium-binding domain-containing protein</fullName>
    </submittedName>
</protein>
<accession>A0ABY6FV05</accession>
<evidence type="ECO:0000313" key="5">
    <source>
        <dbReference type="Proteomes" id="UP001063368"/>
    </source>
</evidence>